<sequence>MGELQTRIGGGLFKIKGGLEQGKQKVLLTQEILQHKKVIEEAGAKRADFILQLGEEVYRKMRSGEWEHKEWSERIAEIAGLDQTIYRAKQELQRLNQKFGSDNVCRQCGAQVTPLDKFCGSCGAKVVREEDVKEPETVACSLCGEQVPVSAQFCKCCGTKMH</sequence>
<dbReference type="AlphaFoldDB" id="G9QLW7"/>
<feature type="domain" description="DZANK-type" evidence="1">
    <location>
        <begin position="105"/>
        <end position="158"/>
    </location>
</feature>
<evidence type="ECO:0000259" key="1">
    <source>
        <dbReference type="Pfam" id="PF12773"/>
    </source>
</evidence>
<gene>
    <name evidence="2" type="ORF">HMPREF1015_02025</name>
</gene>
<evidence type="ECO:0000313" key="3">
    <source>
        <dbReference type="Proteomes" id="UP000011747"/>
    </source>
</evidence>
<name>G9QLW7_9BACI</name>
<evidence type="ECO:0000313" key="2">
    <source>
        <dbReference type="EMBL" id="EHL77757.1"/>
    </source>
</evidence>
<accession>G9QLW7</accession>
<reference evidence="2 3" key="1">
    <citation type="submission" date="2011-09" db="EMBL/GenBank/DDBJ databases">
        <title>The Genome Sequence of Bacillus smithii 7_3_47FAA.</title>
        <authorList>
            <consortium name="The Broad Institute Genome Sequencing Platform"/>
            <person name="Earl A."/>
            <person name="Ward D."/>
            <person name="Feldgarden M."/>
            <person name="Gevers D."/>
            <person name="Daigneault M."/>
            <person name="Strauss J."/>
            <person name="Allen-Vercoe E."/>
            <person name="Young S.K."/>
            <person name="Zeng Q."/>
            <person name="Gargeya S."/>
            <person name="Fitzgerald M."/>
            <person name="Haas B."/>
            <person name="Abouelleil A."/>
            <person name="Alvarado L."/>
            <person name="Arachchi H.M."/>
            <person name="Berlin A."/>
            <person name="Brown A."/>
            <person name="Chapman S.B."/>
            <person name="Chen Z."/>
            <person name="Dunbar C."/>
            <person name="Freedman E."/>
            <person name="Gearin G."/>
            <person name="Goldberg J."/>
            <person name="Griggs A."/>
            <person name="Gujja S."/>
            <person name="Heiman D."/>
            <person name="Howarth C."/>
            <person name="Larson L."/>
            <person name="Lui A."/>
            <person name="MacDonald P.J.P."/>
            <person name="Montmayeur A."/>
            <person name="Murphy C."/>
            <person name="Neiman D."/>
            <person name="Pearson M."/>
            <person name="Priest M."/>
            <person name="Roberts A."/>
            <person name="Saif S."/>
            <person name="Shea T."/>
            <person name="Shenoy N."/>
            <person name="Sisk P."/>
            <person name="Stolte C."/>
            <person name="Sykes S."/>
            <person name="Wortman J."/>
            <person name="Nusbaum C."/>
            <person name="Birren B."/>
        </authorList>
    </citation>
    <scope>NUCLEOTIDE SEQUENCE [LARGE SCALE GENOMIC DNA]</scope>
    <source>
        <strain evidence="2 3">7_3_47FAA</strain>
    </source>
</reference>
<dbReference type="EMBL" id="ACWF01000106">
    <property type="protein sequence ID" value="EHL77757.1"/>
    <property type="molecule type" value="Genomic_DNA"/>
</dbReference>
<dbReference type="Proteomes" id="UP000011747">
    <property type="component" value="Unassembled WGS sequence"/>
</dbReference>
<dbReference type="HOGENOM" id="CLU_117098_2_0_9"/>
<organism evidence="2 3">
    <name type="scientific">Bacillus smithii 7_3_47FAA</name>
    <dbReference type="NCBI Taxonomy" id="665952"/>
    <lineage>
        <taxon>Bacteria</taxon>
        <taxon>Bacillati</taxon>
        <taxon>Bacillota</taxon>
        <taxon>Bacilli</taxon>
        <taxon>Bacillales</taxon>
        <taxon>Bacillaceae</taxon>
        <taxon>Bacillus</taxon>
    </lineage>
</organism>
<dbReference type="PATRIC" id="fig|665952.3.peg.2066"/>
<dbReference type="InterPro" id="IPR025874">
    <property type="entry name" value="DZR"/>
</dbReference>
<protein>
    <recommendedName>
        <fullName evidence="1">DZANK-type domain-containing protein</fullName>
    </recommendedName>
</protein>
<comment type="caution">
    <text evidence="2">The sequence shown here is derived from an EMBL/GenBank/DDBJ whole genome shotgun (WGS) entry which is preliminary data.</text>
</comment>
<proteinExistence type="predicted"/>
<keyword evidence="3" id="KW-1185">Reference proteome</keyword>
<dbReference type="RefSeq" id="WP_004439489.1">
    <property type="nucleotide sequence ID" value="NZ_JH414756.1"/>
</dbReference>
<dbReference type="Pfam" id="PF12773">
    <property type="entry name" value="DZR"/>
    <property type="match status" value="1"/>
</dbReference>